<organism evidence="1 2">
    <name type="scientific">Daphnia galeata</name>
    <dbReference type="NCBI Taxonomy" id="27404"/>
    <lineage>
        <taxon>Eukaryota</taxon>
        <taxon>Metazoa</taxon>
        <taxon>Ecdysozoa</taxon>
        <taxon>Arthropoda</taxon>
        <taxon>Crustacea</taxon>
        <taxon>Branchiopoda</taxon>
        <taxon>Diplostraca</taxon>
        <taxon>Cladocera</taxon>
        <taxon>Anomopoda</taxon>
        <taxon>Daphniidae</taxon>
        <taxon>Daphnia</taxon>
    </lineage>
</organism>
<dbReference type="OrthoDB" id="432234at2759"/>
<dbReference type="Proteomes" id="UP000789390">
    <property type="component" value="Unassembled WGS sequence"/>
</dbReference>
<comment type="caution">
    <text evidence="1">The sequence shown here is derived from an EMBL/GenBank/DDBJ whole genome shotgun (WGS) entry which is preliminary data.</text>
</comment>
<reference evidence="1" key="1">
    <citation type="submission" date="2021-11" db="EMBL/GenBank/DDBJ databases">
        <authorList>
            <person name="Schell T."/>
        </authorList>
    </citation>
    <scope>NUCLEOTIDE SEQUENCE</scope>
    <source>
        <strain evidence="1">M5</strain>
    </source>
</reference>
<gene>
    <name evidence="1" type="ORF">DGAL_LOCUS3846</name>
</gene>
<dbReference type="EMBL" id="CAKKLH010000058">
    <property type="protein sequence ID" value="CAH0101514.1"/>
    <property type="molecule type" value="Genomic_DNA"/>
</dbReference>
<proteinExistence type="predicted"/>
<dbReference type="AlphaFoldDB" id="A0A8J2RIB7"/>
<protein>
    <submittedName>
        <fullName evidence="1">Uncharacterized protein</fullName>
    </submittedName>
</protein>
<name>A0A8J2RIB7_9CRUS</name>
<accession>A0A8J2RIB7</accession>
<keyword evidence="2" id="KW-1185">Reference proteome</keyword>
<sequence length="518" mass="58008">MNRYDTNGNGTLPGGLTWSQLCNFIRNIEDGIDGSGPSFLDTVRMSWITNLAHNLRTSGKDRAAVKKFGRRAATVWGIPDSSMLIVSTGLNHLPPKESQEIAQEELAQIAIDLIRAKAAADDQRNLPNYKDRQYIQATTSALTTIMGSVDPVSETSSKPLGYDNAREILHADAENEPSIEEILLKADCHTDELLDVLPGEKRPQVINEPAINTNLLNSSQKLILQQCQSYFLKKQDADLRGTICPEPLQILVHDGPGTRKSFLTKCIFQKAKDIGYSVRCAAPTGLKSSTNLPALSIQAINDLKLRLKPDEIIMIVIDEVFYISPEFLGHIDKRLQQLTGKKGVPYGDIINDPLWSWAPILVTSNKERTAINEFQSKRWSLHRTTPRFFWKNSLTGNLATSIPPDLQGIFYENLPGSIRMFYFWCTRYLTKNINPSRGPSNGTRIIYNSITLDEKENLHAVMELISLRNGRDTELEFQPKYIHVEVPDANPELFVGITMIPGKVVIPIALSNAEYHQV</sequence>
<evidence type="ECO:0000313" key="2">
    <source>
        <dbReference type="Proteomes" id="UP000789390"/>
    </source>
</evidence>
<evidence type="ECO:0000313" key="1">
    <source>
        <dbReference type="EMBL" id="CAH0101514.1"/>
    </source>
</evidence>